<feature type="domain" description="SET" evidence="1">
    <location>
        <begin position="132"/>
        <end position="272"/>
    </location>
</feature>
<dbReference type="SMART" id="SM00317">
    <property type="entry name" value="SET"/>
    <property type="match status" value="1"/>
</dbReference>
<dbReference type="InterPro" id="IPR053185">
    <property type="entry name" value="SET_domain_protein"/>
</dbReference>
<gene>
    <name evidence="2" type="ORF">FGADI_9197</name>
</gene>
<dbReference type="Gene3D" id="1.25.40.10">
    <property type="entry name" value="Tetratricopeptide repeat domain"/>
    <property type="match status" value="1"/>
</dbReference>
<dbReference type="PROSITE" id="PS50280">
    <property type="entry name" value="SET"/>
    <property type="match status" value="1"/>
</dbReference>
<sequence length="447" mass="49858">MGIDVGFGMVPRLSSGVEDQQAWKQFIDHTKVIYEDDSRVKVKANYIEFEVGEHPLLPFEGHKFLRFSSKLNSNGNVSSYIYSIMSLARRYFGPRVHPWNDGLDQFGYYSWNEVHDSFELYDQSEQPNSNAPLFEVRDISGKGRGLIAKADIPAGTRILCEKPLLLAEPMAPADLEAAVAAKLKALSKSKQREFLSLHNNFPGKFPFGGITRTNALPCGSGSTVGGIYPTICLINHSCLANSHNNWNSEAGHETIHAIRTINAGEEITISYDKGGPSSVRRPMLKKSFGFDCTCSLCTLPSSELQASDNRRVQIEKLDSSIGNVFTMMSNPTASLKDCLSLFHTLQEEYGVCAVPHNARLYYDAFQICIAHGDVSRATTFAERSHRARVICEGEDSPVTLRMKALVFQPAAHSSFGVFSMSWKTRKEDAFSIVDTPEFEKWLFRQDL</sequence>
<reference evidence="2" key="1">
    <citation type="journal article" date="2020" name="BMC Genomics">
        <title>Correction to: Identification and distribution of gene clusters required for synthesis of sphingolipid metabolism inhibitors in diverse species of the filamentous fungus Fusarium.</title>
        <authorList>
            <person name="Kim H.S."/>
            <person name="Lohmar J.M."/>
            <person name="Busman M."/>
            <person name="Brown D.W."/>
            <person name="Naumann T.A."/>
            <person name="Divon H.H."/>
            <person name="Lysoe E."/>
            <person name="Uhlig S."/>
            <person name="Proctor R.H."/>
        </authorList>
    </citation>
    <scope>NUCLEOTIDE SEQUENCE</scope>
    <source>
        <strain evidence="2">NRRL 45417</strain>
    </source>
</reference>
<dbReference type="EMBL" id="JABFAI010000249">
    <property type="protein sequence ID" value="KAF4948913.1"/>
    <property type="molecule type" value="Genomic_DNA"/>
</dbReference>
<dbReference type="CDD" id="cd20071">
    <property type="entry name" value="SET_SMYD"/>
    <property type="match status" value="1"/>
</dbReference>
<dbReference type="Gene3D" id="2.170.270.10">
    <property type="entry name" value="SET domain"/>
    <property type="match status" value="1"/>
</dbReference>
<dbReference type="AlphaFoldDB" id="A0A8H4T020"/>
<dbReference type="PANTHER" id="PTHR47332:SF4">
    <property type="entry name" value="SET DOMAIN-CONTAINING PROTEIN 5"/>
    <property type="match status" value="1"/>
</dbReference>
<dbReference type="InterPro" id="IPR001214">
    <property type="entry name" value="SET_dom"/>
</dbReference>
<name>A0A8H4T020_9HYPO</name>
<dbReference type="PANTHER" id="PTHR47332">
    <property type="entry name" value="SET DOMAIN-CONTAINING PROTEIN 5"/>
    <property type="match status" value="1"/>
</dbReference>
<evidence type="ECO:0000259" key="1">
    <source>
        <dbReference type="PROSITE" id="PS50280"/>
    </source>
</evidence>
<dbReference type="SUPFAM" id="SSF82199">
    <property type="entry name" value="SET domain"/>
    <property type="match status" value="1"/>
</dbReference>
<evidence type="ECO:0000313" key="3">
    <source>
        <dbReference type="Proteomes" id="UP000604273"/>
    </source>
</evidence>
<dbReference type="Pfam" id="PF00856">
    <property type="entry name" value="SET"/>
    <property type="match status" value="1"/>
</dbReference>
<proteinExistence type="predicted"/>
<accession>A0A8H4T020</accession>
<dbReference type="InterPro" id="IPR046341">
    <property type="entry name" value="SET_dom_sf"/>
</dbReference>
<organism evidence="2 3">
    <name type="scientific">Fusarium gaditjirri</name>
    <dbReference type="NCBI Taxonomy" id="282569"/>
    <lineage>
        <taxon>Eukaryota</taxon>
        <taxon>Fungi</taxon>
        <taxon>Dikarya</taxon>
        <taxon>Ascomycota</taxon>
        <taxon>Pezizomycotina</taxon>
        <taxon>Sordariomycetes</taxon>
        <taxon>Hypocreomycetidae</taxon>
        <taxon>Hypocreales</taxon>
        <taxon>Nectriaceae</taxon>
        <taxon>Fusarium</taxon>
        <taxon>Fusarium nisikadoi species complex</taxon>
    </lineage>
</organism>
<protein>
    <recommendedName>
        <fullName evidence="1">SET domain-containing protein</fullName>
    </recommendedName>
</protein>
<comment type="caution">
    <text evidence="2">The sequence shown here is derived from an EMBL/GenBank/DDBJ whole genome shotgun (WGS) entry which is preliminary data.</text>
</comment>
<dbReference type="InterPro" id="IPR011990">
    <property type="entry name" value="TPR-like_helical_dom_sf"/>
</dbReference>
<reference evidence="2" key="2">
    <citation type="submission" date="2020-05" db="EMBL/GenBank/DDBJ databases">
        <authorList>
            <person name="Kim H.-S."/>
            <person name="Proctor R.H."/>
            <person name="Brown D.W."/>
        </authorList>
    </citation>
    <scope>NUCLEOTIDE SEQUENCE</scope>
    <source>
        <strain evidence="2">NRRL 45417</strain>
    </source>
</reference>
<keyword evidence="3" id="KW-1185">Reference proteome</keyword>
<dbReference type="OrthoDB" id="265717at2759"/>
<dbReference type="Proteomes" id="UP000604273">
    <property type="component" value="Unassembled WGS sequence"/>
</dbReference>
<evidence type="ECO:0000313" key="2">
    <source>
        <dbReference type="EMBL" id="KAF4948913.1"/>
    </source>
</evidence>